<dbReference type="InterPro" id="IPR018253">
    <property type="entry name" value="DnaJ_domain_CS"/>
</dbReference>
<evidence type="ECO:0000256" key="6">
    <source>
        <dbReference type="SAM" id="MobiDB-lite"/>
    </source>
</evidence>
<feature type="domain" description="J" evidence="7">
    <location>
        <begin position="14"/>
        <end position="79"/>
    </location>
</feature>
<dbReference type="InterPro" id="IPR051434">
    <property type="entry name" value="DnaJ_C_subfamily_member5"/>
</dbReference>
<dbReference type="PRINTS" id="PR00625">
    <property type="entry name" value="JDOMAIN"/>
</dbReference>
<dbReference type="SUPFAM" id="SSF46565">
    <property type="entry name" value="Chaperone J-domain"/>
    <property type="match status" value="1"/>
</dbReference>
<comment type="subcellular location">
    <subcellularLocation>
        <location evidence="1">Membrane</location>
        <topology evidence="1">Lipid-anchor</topology>
    </subcellularLocation>
</comment>
<dbReference type="Pfam" id="PF00226">
    <property type="entry name" value="DnaJ"/>
    <property type="match status" value="1"/>
</dbReference>
<dbReference type="SMART" id="SM00271">
    <property type="entry name" value="DnaJ"/>
    <property type="match status" value="1"/>
</dbReference>
<evidence type="ECO:0000259" key="7">
    <source>
        <dbReference type="PROSITE" id="PS50076"/>
    </source>
</evidence>
<dbReference type="AlphaFoldDB" id="A0A9J6HBT9"/>
<evidence type="ECO:0000256" key="5">
    <source>
        <dbReference type="ARBA" id="ARBA00023288"/>
    </source>
</evidence>
<dbReference type="EMBL" id="JABSTR010001819">
    <property type="protein sequence ID" value="KAH9384221.1"/>
    <property type="molecule type" value="Genomic_DNA"/>
</dbReference>
<evidence type="ECO:0000256" key="2">
    <source>
        <dbReference type="ARBA" id="ARBA00023136"/>
    </source>
</evidence>
<dbReference type="Gene3D" id="1.10.287.110">
    <property type="entry name" value="DnaJ domain"/>
    <property type="match status" value="1"/>
</dbReference>
<dbReference type="InterPro" id="IPR036869">
    <property type="entry name" value="J_dom_sf"/>
</dbReference>
<keyword evidence="9" id="KW-1185">Reference proteome</keyword>
<feature type="region of interest" description="Disordered" evidence="6">
    <location>
        <begin position="192"/>
        <end position="219"/>
    </location>
</feature>
<dbReference type="PANTHER" id="PTHR44027:SF7">
    <property type="entry name" value="DNAJ HOMOLOG SUBFAMILY C MEMBER 5 HOMOLOG"/>
    <property type="match status" value="1"/>
</dbReference>
<evidence type="ECO:0000313" key="9">
    <source>
        <dbReference type="Proteomes" id="UP000821853"/>
    </source>
</evidence>
<protein>
    <recommendedName>
        <fullName evidence="7">J domain-containing protein</fullName>
    </recommendedName>
</protein>
<keyword evidence="5" id="KW-0449">Lipoprotein</keyword>
<reference evidence="8 9" key="1">
    <citation type="journal article" date="2020" name="Cell">
        <title>Large-Scale Comparative Analyses of Tick Genomes Elucidate Their Genetic Diversity and Vector Capacities.</title>
        <authorList>
            <consortium name="Tick Genome and Microbiome Consortium (TIGMIC)"/>
            <person name="Jia N."/>
            <person name="Wang J."/>
            <person name="Shi W."/>
            <person name="Du L."/>
            <person name="Sun Y."/>
            <person name="Zhan W."/>
            <person name="Jiang J.F."/>
            <person name="Wang Q."/>
            <person name="Zhang B."/>
            <person name="Ji P."/>
            <person name="Bell-Sakyi L."/>
            <person name="Cui X.M."/>
            <person name="Yuan T.T."/>
            <person name="Jiang B.G."/>
            <person name="Yang W.F."/>
            <person name="Lam T.T."/>
            <person name="Chang Q.C."/>
            <person name="Ding S.J."/>
            <person name="Wang X.J."/>
            <person name="Zhu J.G."/>
            <person name="Ruan X.D."/>
            <person name="Zhao L."/>
            <person name="Wei J.T."/>
            <person name="Ye R.Z."/>
            <person name="Que T.C."/>
            <person name="Du C.H."/>
            <person name="Zhou Y.H."/>
            <person name="Cheng J.X."/>
            <person name="Dai P.F."/>
            <person name="Guo W.B."/>
            <person name="Han X.H."/>
            <person name="Huang E.J."/>
            <person name="Li L.F."/>
            <person name="Wei W."/>
            <person name="Gao Y.C."/>
            <person name="Liu J.Z."/>
            <person name="Shao H.Z."/>
            <person name="Wang X."/>
            <person name="Wang C.C."/>
            <person name="Yang T.C."/>
            <person name="Huo Q.B."/>
            <person name="Li W."/>
            <person name="Chen H.Y."/>
            <person name="Chen S.E."/>
            <person name="Zhou L.G."/>
            <person name="Ni X.B."/>
            <person name="Tian J.H."/>
            <person name="Sheng Y."/>
            <person name="Liu T."/>
            <person name="Pan Y.S."/>
            <person name="Xia L.Y."/>
            <person name="Li J."/>
            <person name="Zhao F."/>
            <person name="Cao W.C."/>
        </authorList>
    </citation>
    <scope>NUCLEOTIDE SEQUENCE [LARGE SCALE GENOMIC DNA]</scope>
    <source>
        <strain evidence="8">HaeL-2018</strain>
    </source>
</reference>
<dbReference type="GO" id="GO:1900073">
    <property type="term" value="P:regulation of neuromuscular synaptic transmission"/>
    <property type="evidence" value="ECO:0007669"/>
    <property type="project" value="TreeGrafter"/>
</dbReference>
<keyword evidence="2" id="KW-0472">Membrane</keyword>
<keyword evidence="3" id="KW-0564">Palmitate</keyword>
<dbReference type="PANTHER" id="PTHR44027">
    <property type="entry name" value="DNAJ HOMOLOG SUBFAMILY C MEMBER 5 HOMOLOG"/>
    <property type="match status" value="1"/>
</dbReference>
<feature type="compositionally biased region" description="Polar residues" evidence="6">
    <location>
        <begin position="193"/>
        <end position="206"/>
    </location>
</feature>
<dbReference type="GO" id="GO:0061177">
    <property type="term" value="C:type Is terminal bouton"/>
    <property type="evidence" value="ECO:0007669"/>
    <property type="project" value="TreeGrafter"/>
</dbReference>
<proteinExistence type="predicted"/>
<dbReference type="Proteomes" id="UP000821853">
    <property type="component" value="Unassembled WGS sequence"/>
</dbReference>
<evidence type="ECO:0000256" key="3">
    <source>
        <dbReference type="ARBA" id="ARBA00023139"/>
    </source>
</evidence>
<name>A0A9J6HBT9_HAELO</name>
<keyword evidence="4" id="KW-0143">Chaperone</keyword>
<dbReference type="PROSITE" id="PS50076">
    <property type="entry name" value="DNAJ_2"/>
    <property type="match status" value="1"/>
</dbReference>
<comment type="caution">
    <text evidence="8">The sequence shown here is derived from an EMBL/GenBank/DDBJ whole genome shotgun (WGS) entry which is preliminary data.</text>
</comment>
<dbReference type="CDD" id="cd06257">
    <property type="entry name" value="DnaJ"/>
    <property type="match status" value="1"/>
</dbReference>
<dbReference type="OMA" id="CCLCCNF"/>
<sequence>MEQPGRKLSTSGHSLYETLGIPKTSTTEDIKRTYRRLALKYHPDKNLGNPEAAEKFKEINLAHSILTDQTKRSIYDSYGSLGLFVAEQVGEDNVNTYFVLTSRWCKALFLLCGMITGCYLCCCCCCGCNFCFGKCRPKEEAGDYANLHEELDTGAEGQPGPVVTAQPTASTKLGAPGSVLIAMTLPPAADASEATSLSANQPNVDVTQDDLGSPTSDLY</sequence>
<dbReference type="GO" id="GO:0016020">
    <property type="term" value="C:membrane"/>
    <property type="evidence" value="ECO:0007669"/>
    <property type="project" value="UniProtKB-SubCell"/>
</dbReference>
<accession>A0A9J6HBT9</accession>
<gene>
    <name evidence="8" type="ORF">HPB48_026214</name>
</gene>
<evidence type="ECO:0000313" key="8">
    <source>
        <dbReference type="EMBL" id="KAH9384221.1"/>
    </source>
</evidence>
<dbReference type="PROSITE" id="PS00636">
    <property type="entry name" value="DNAJ_1"/>
    <property type="match status" value="1"/>
</dbReference>
<dbReference type="GO" id="GO:0005737">
    <property type="term" value="C:cytoplasm"/>
    <property type="evidence" value="ECO:0007669"/>
    <property type="project" value="UniProtKB-ARBA"/>
</dbReference>
<dbReference type="VEuPathDB" id="VectorBase:HLOH_058075"/>
<organism evidence="8 9">
    <name type="scientific">Haemaphysalis longicornis</name>
    <name type="common">Bush tick</name>
    <dbReference type="NCBI Taxonomy" id="44386"/>
    <lineage>
        <taxon>Eukaryota</taxon>
        <taxon>Metazoa</taxon>
        <taxon>Ecdysozoa</taxon>
        <taxon>Arthropoda</taxon>
        <taxon>Chelicerata</taxon>
        <taxon>Arachnida</taxon>
        <taxon>Acari</taxon>
        <taxon>Parasitiformes</taxon>
        <taxon>Ixodida</taxon>
        <taxon>Ixodoidea</taxon>
        <taxon>Ixodidae</taxon>
        <taxon>Haemaphysalinae</taxon>
        <taxon>Haemaphysalis</taxon>
    </lineage>
</organism>
<dbReference type="FunFam" id="1.10.287.110:FF:000017">
    <property type="entry name" value="dnaJ homolog subfamily C member 5"/>
    <property type="match status" value="1"/>
</dbReference>
<evidence type="ECO:0000256" key="1">
    <source>
        <dbReference type="ARBA" id="ARBA00004635"/>
    </source>
</evidence>
<dbReference type="OrthoDB" id="445556at2759"/>
<dbReference type="InterPro" id="IPR001623">
    <property type="entry name" value="DnaJ_domain"/>
</dbReference>
<evidence type="ECO:0000256" key="4">
    <source>
        <dbReference type="ARBA" id="ARBA00023186"/>
    </source>
</evidence>